<keyword evidence="1" id="KW-0175">Coiled coil</keyword>
<reference evidence="3 4" key="1">
    <citation type="submission" date="2016-07" db="EMBL/GenBank/DDBJ databases">
        <title>Draft genome of Scalindua rubra, obtained from a brine-seawater interface in the Red Sea, sheds light on salt adaptation in anammox bacteria.</title>
        <authorList>
            <person name="Speth D.R."/>
            <person name="Lagkouvardos I."/>
            <person name="Wang Y."/>
            <person name="Qian P.-Y."/>
            <person name="Dutilh B.E."/>
            <person name="Jetten M.S."/>
        </authorList>
    </citation>
    <scope>NUCLEOTIDE SEQUENCE [LARGE SCALE GENOMIC DNA]</scope>
    <source>
        <strain evidence="3">BSI-1</strain>
    </source>
</reference>
<evidence type="ECO:0000256" key="2">
    <source>
        <dbReference type="SAM" id="MobiDB-lite"/>
    </source>
</evidence>
<dbReference type="EMBL" id="MAYW01000058">
    <property type="protein sequence ID" value="ODS32547.1"/>
    <property type="molecule type" value="Genomic_DNA"/>
</dbReference>
<name>A0A1E3XA94_9BACT</name>
<protein>
    <submittedName>
        <fullName evidence="3">Uncharacterized protein</fullName>
    </submittedName>
</protein>
<feature type="compositionally biased region" description="Basic and acidic residues" evidence="2">
    <location>
        <begin position="55"/>
        <end position="68"/>
    </location>
</feature>
<proteinExistence type="predicted"/>
<organism evidence="3 4">
    <name type="scientific">Candidatus Scalindua rubra</name>
    <dbReference type="NCBI Taxonomy" id="1872076"/>
    <lineage>
        <taxon>Bacteria</taxon>
        <taxon>Pseudomonadati</taxon>
        <taxon>Planctomycetota</taxon>
        <taxon>Candidatus Brocadiia</taxon>
        <taxon>Candidatus Brocadiales</taxon>
        <taxon>Candidatus Scalinduaceae</taxon>
        <taxon>Candidatus Scalindua</taxon>
    </lineage>
</organism>
<evidence type="ECO:0000313" key="4">
    <source>
        <dbReference type="Proteomes" id="UP000094056"/>
    </source>
</evidence>
<feature type="coiled-coil region" evidence="1">
    <location>
        <begin position="139"/>
        <end position="185"/>
    </location>
</feature>
<gene>
    <name evidence="3" type="ORF">SCARUB_02347</name>
</gene>
<accession>A0A1E3XA94</accession>
<dbReference type="AlphaFoldDB" id="A0A1E3XA94"/>
<evidence type="ECO:0000256" key="1">
    <source>
        <dbReference type="SAM" id="Coils"/>
    </source>
</evidence>
<comment type="caution">
    <text evidence="3">The sequence shown here is derived from an EMBL/GenBank/DDBJ whole genome shotgun (WGS) entry which is preliminary data.</text>
</comment>
<feature type="region of interest" description="Disordered" evidence="2">
    <location>
        <begin position="49"/>
        <end position="68"/>
    </location>
</feature>
<evidence type="ECO:0000313" key="3">
    <source>
        <dbReference type="EMBL" id="ODS32547.1"/>
    </source>
</evidence>
<sequence>MKGGRTTMANPCKDFWDELWKWEKGKPHPGETITDPYLALSLAQEKRNARKKLEKAKAAKKPDTKKEEKKLKDVCNRFAKVGRRVAKKLGKLLPQKGGKIDWKEFRRWVLFGLDPKIAGGSGNKPIIDLNSLYLWILFVQEWLKELEEELDETKDMKAKAKKAKNKVQENKMAKKKKQLKEELKLWKKYACVLLEIEIDRLKKGKGPTFPPEILKEFEAKKKTLTAMVPDRVGTAAHAFAVTELSHPLLSEIHDDVLNWIYRLALGVELVVQPSVFVVNRFDDEEHPIPRRARRGSGRET</sequence>
<dbReference type="Proteomes" id="UP000094056">
    <property type="component" value="Unassembled WGS sequence"/>
</dbReference>